<name>A0ABR3AER6_9AGAR</name>
<proteinExistence type="predicted"/>
<accession>A0ABR3AER6</accession>
<gene>
    <name evidence="1" type="ORF">AAF712_000134</name>
</gene>
<dbReference type="EMBL" id="JBBXMP010000001">
    <property type="protein sequence ID" value="KAL0072371.1"/>
    <property type="molecule type" value="Genomic_DNA"/>
</dbReference>
<protein>
    <submittedName>
        <fullName evidence="1">Uncharacterized protein</fullName>
    </submittedName>
</protein>
<reference evidence="1 2" key="1">
    <citation type="submission" date="2024-05" db="EMBL/GenBank/DDBJ databases">
        <title>A draft genome resource for the thread blight pathogen Marasmius tenuissimus strain MS-2.</title>
        <authorList>
            <person name="Yulfo-Soto G.E."/>
            <person name="Baruah I.K."/>
            <person name="Amoako-Attah I."/>
            <person name="Bukari Y."/>
            <person name="Meinhardt L.W."/>
            <person name="Bailey B.A."/>
            <person name="Cohen S.P."/>
        </authorList>
    </citation>
    <scope>NUCLEOTIDE SEQUENCE [LARGE SCALE GENOMIC DNA]</scope>
    <source>
        <strain evidence="1 2">MS-2</strain>
    </source>
</reference>
<keyword evidence="2" id="KW-1185">Reference proteome</keyword>
<dbReference type="Proteomes" id="UP001437256">
    <property type="component" value="Unassembled WGS sequence"/>
</dbReference>
<evidence type="ECO:0000313" key="1">
    <source>
        <dbReference type="EMBL" id="KAL0072371.1"/>
    </source>
</evidence>
<comment type="caution">
    <text evidence="1">The sequence shown here is derived from an EMBL/GenBank/DDBJ whole genome shotgun (WGS) entry which is preliminary data.</text>
</comment>
<evidence type="ECO:0000313" key="2">
    <source>
        <dbReference type="Proteomes" id="UP001437256"/>
    </source>
</evidence>
<organism evidence="1 2">
    <name type="scientific">Marasmius tenuissimus</name>
    <dbReference type="NCBI Taxonomy" id="585030"/>
    <lineage>
        <taxon>Eukaryota</taxon>
        <taxon>Fungi</taxon>
        <taxon>Dikarya</taxon>
        <taxon>Basidiomycota</taxon>
        <taxon>Agaricomycotina</taxon>
        <taxon>Agaricomycetes</taxon>
        <taxon>Agaricomycetidae</taxon>
        <taxon>Agaricales</taxon>
        <taxon>Marasmiineae</taxon>
        <taxon>Marasmiaceae</taxon>
        <taxon>Marasmius</taxon>
    </lineage>
</organism>
<sequence length="260" mass="29389">MSCCRPTSNPVNSSPFHEVGSTITCSFIPELSDEITTEFQVPIRRLNHLQSSLNQVVLVSASYSKQPGVMKVYDPHYAKDRDLHTPWTVDLEEAAADSRGGPQNYHPEADQLPLTSSWSNTFPLRLHYPTLTPKPCPPHSANDSLKTFVVSLLTGVIHLLNRANILFAPAEAPVRIVLIDFTRSLLEKDLDGTRFKWEGSIELFDDAKRARQLTEEYFGVHFPFPFSPRYVMQQKKDLHGYKLGSEMHLRLNVQDISASL</sequence>